<organism evidence="1 2">
    <name type="scientific">Coemansia aciculifera</name>
    <dbReference type="NCBI Taxonomy" id="417176"/>
    <lineage>
        <taxon>Eukaryota</taxon>
        <taxon>Fungi</taxon>
        <taxon>Fungi incertae sedis</taxon>
        <taxon>Zoopagomycota</taxon>
        <taxon>Kickxellomycotina</taxon>
        <taxon>Kickxellomycetes</taxon>
        <taxon>Kickxellales</taxon>
        <taxon>Kickxellaceae</taxon>
        <taxon>Coemansia</taxon>
    </lineage>
</organism>
<reference evidence="1" key="1">
    <citation type="submission" date="2022-07" db="EMBL/GenBank/DDBJ databases">
        <title>Phylogenomic reconstructions and comparative analyses of Kickxellomycotina fungi.</title>
        <authorList>
            <person name="Reynolds N.K."/>
            <person name="Stajich J.E."/>
            <person name="Barry K."/>
            <person name="Grigoriev I.V."/>
            <person name="Crous P."/>
            <person name="Smith M.E."/>
        </authorList>
    </citation>
    <scope>NUCLEOTIDE SEQUENCE</scope>
    <source>
        <strain evidence="1">CBS 190363</strain>
    </source>
</reference>
<accession>A0ACC1LX87</accession>
<sequence length="517" mass="56519">GNVNYAITLSRDRKLRFWTHGSSSAYQHEILLPQLDILGHPIPVDPHGQPLPPIEIGSRNYIRTISHSTGVCSSDSDMVPGQSNIFGAVVFVPDEATPYFTLVQITVDEQSRLSNVQAIMYKACKAANGASQLMADDELIDFQISHHEEKQATLVEGPNGQPAEEQVDCSYWTLWALWERSQEQVVTHMYFSLRPNDVSAHQGYEFAGHPVLGERWYTVLSQRQAMRPTTDGPRIKEVEARLTRAASVLQSDSSNIIAGSESVSVLAEQADGDDANDSNSGSIASADNSGAVQTAEISRVFLDHLFHPSRFDRGVLEHALALYEASARDRGFGIPATAHAVTSASPNLRQRVAAVVGSFLRVETSRKTGVMLIGEYQRALFTEWMRYSTLCTRLQRAANAPKALSLCPSTNMVCVATSNSIVALQAAGEIEWMHALTERDPAASVLLSAPELVICEKYPDLAQVNARVEVARLLAATSYLSSAIAADRLSALTDEMAREASGEILVSYEARAKELFE</sequence>
<comment type="caution">
    <text evidence="1">The sequence shown here is derived from an EMBL/GenBank/DDBJ whole genome shotgun (WGS) entry which is preliminary data.</text>
</comment>
<evidence type="ECO:0000313" key="1">
    <source>
        <dbReference type="EMBL" id="KAJ2887917.1"/>
    </source>
</evidence>
<feature type="non-terminal residue" evidence="1">
    <location>
        <position position="517"/>
    </location>
</feature>
<protein>
    <submittedName>
        <fullName evidence="1">Uncharacterized protein</fullName>
    </submittedName>
</protein>
<evidence type="ECO:0000313" key="2">
    <source>
        <dbReference type="Proteomes" id="UP001139981"/>
    </source>
</evidence>
<feature type="non-terminal residue" evidence="1">
    <location>
        <position position="1"/>
    </location>
</feature>
<keyword evidence="2" id="KW-1185">Reference proteome</keyword>
<dbReference type="EMBL" id="JANBVB010002125">
    <property type="protein sequence ID" value="KAJ2887917.1"/>
    <property type="molecule type" value="Genomic_DNA"/>
</dbReference>
<dbReference type="Proteomes" id="UP001139981">
    <property type="component" value="Unassembled WGS sequence"/>
</dbReference>
<proteinExistence type="predicted"/>
<name>A0ACC1LX87_9FUNG</name>
<gene>
    <name evidence="1" type="ORF">IWW38_005040</name>
</gene>